<name>A0A397S9Q5_9GLOM</name>
<dbReference type="PROSITE" id="PS50097">
    <property type="entry name" value="BTB"/>
    <property type="match status" value="1"/>
</dbReference>
<dbReference type="Pfam" id="PF00651">
    <property type="entry name" value="BTB"/>
    <property type="match status" value="1"/>
</dbReference>
<dbReference type="SUPFAM" id="SSF54695">
    <property type="entry name" value="POZ domain"/>
    <property type="match status" value="1"/>
</dbReference>
<proteinExistence type="predicted"/>
<dbReference type="InterPro" id="IPR000210">
    <property type="entry name" value="BTB/POZ_dom"/>
</dbReference>
<organism evidence="2 3">
    <name type="scientific">Glomus cerebriforme</name>
    <dbReference type="NCBI Taxonomy" id="658196"/>
    <lineage>
        <taxon>Eukaryota</taxon>
        <taxon>Fungi</taxon>
        <taxon>Fungi incertae sedis</taxon>
        <taxon>Mucoromycota</taxon>
        <taxon>Glomeromycotina</taxon>
        <taxon>Glomeromycetes</taxon>
        <taxon>Glomerales</taxon>
        <taxon>Glomeraceae</taxon>
        <taxon>Glomus</taxon>
    </lineage>
</organism>
<dbReference type="AlphaFoldDB" id="A0A397S9Q5"/>
<evidence type="ECO:0000313" key="3">
    <source>
        <dbReference type="Proteomes" id="UP000265703"/>
    </source>
</evidence>
<evidence type="ECO:0000259" key="1">
    <source>
        <dbReference type="PROSITE" id="PS50097"/>
    </source>
</evidence>
<comment type="caution">
    <text evidence="2">The sequence shown here is derived from an EMBL/GenBank/DDBJ whole genome shotgun (WGS) entry which is preliminary data.</text>
</comment>
<keyword evidence="3" id="KW-1185">Reference proteome</keyword>
<dbReference type="InterPro" id="IPR011333">
    <property type="entry name" value="SKP1/BTB/POZ_sf"/>
</dbReference>
<dbReference type="Proteomes" id="UP000265703">
    <property type="component" value="Unassembled WGS sequence"/>
</dbReference>
<gene>
    <name evidence="2" type="ORF">C1645_834425</name>
</gene>
<dbReference type="CDD" id="cd18186">
    <property type="entry name" value="BTB_POZ_ZBTB_KLHL-like"/>
    <property type="match status" value="1"/>
</dbReference>
<dbReference type="EMBL" id="QKYT01000605">
    <property type="protein sequence ID" value="RIA83050.1"/>
    <property type="molecule type" value="Genomic_DNA"/>
</dbReference>
<dbReference type="OrthoDB" id="1893551at2759"/>
<dbReference type="Gene3D" id="3.30.710.10">
    <property type="entry name" value="Potassium Channel Kv1.1, Chain A"/>
    <property type="match status" value="1"/>
</dbReference>
<protein>
    <recommendedName>
        <fullName evidence="1">BTB domain-containing protein</fullName>
    </recommendedName>
</protein>
<sequence length="82" mass="10094">MIWTLLENDEGYDVIIPFVENENVKEIHAHSNILRVRSQYFRKEFSADEFSEMKDGKFILKYLIFFPQLFDMILRLIWRNYK</sequence>
<accession>A0A397S9Q5</accession>
<evidence type="ECO:0000313" key="2">
    <source>
        <dbReference type="EMBL" id="RIA83050.1"/>
    </source>
</evidence>
<feature type="domain" description="BTB" evidence="1">
    <location>
        <begin position="12"/>
        <end position="82"/>
    </location>
</feature>
<reference evidence="2 3" key="1">
    <citation type="submission" date="2018-06" db="EMBL/GenBank/DDBJ databases">
        <title>Comparative genomics reveals the genomic features of Rhizophagus irregularis, R. cerebriforme, R. diaphanum and Gigaspora rosea, and their symbiotic lifestyle signature.</title>
        <authorList>
            <person name="Morin E."/>
            <person name="San Clemente H."/>
            <person name="Chen E.C.H."/>
            <person name="De La Providencia I."/>
            <person name="Hainaut M."/>
            <person name="Kuo A."/>
            <person name="Kohler A."/>
            <person name="Murat C."/>
            <person name="Tang N."/>
            <person name="Roy S."/>
            <person name="Loubradou J."/>
            <person name="Henrissat B."/>
            <person name="Grigoriev I.V."/>
            <person name="Corradi N."/>
            <person name="Roux C."/>
            <person name="Martin F.M."/>
        </authorList>
    </citation>
    <scope>NUCLEOTIDE SEQUENCE [LARGE SCALE GENOMIC DNA]</scope>
    <source>
        <strain evidence="2 3">DAOM 227022</strain>
    </source>
</reference>